<dbReference type="Pfam" id="PF02654">
    <property type="entry name" value="CobS"/>
    <property type="match status" value="1"/>
</dbReference>
<dbReference type="OrthoDB" id="9794626at2"/>
<keyword evidence="11 19" id="KW-0460">Magnesium</keyword>
<keyword evidence="13 19" id="KW-0472">Membrane</keyword>
<dbReference type="Proteomes" id="UP000238937">
    <property type="component" value="Unassembled WGS sequence"/>
</dbReference>
<dbReference type="NCBIfam" id="TIGR00317">
    <property type="entry name" value="cobS"/>
    <property type="match status" value="1"/>
</dbReference>
<keyword evidence="7 19" id="KW-1003">Cell membrane</keyword>
<evidence type="ECO:0000256" key="12">
    <source>
        <dbReference type="ARBA" id="ARBA00022989"/>
    </source>
</evidence>
<evidence type="ECO:0000256" key="8">
    <source>
        <dbReference type="ARBA" id="ARBA00022573"/>
    </source>
</evidence>
<dbReference type="AlphaFoldDB" id="A0A2T1GHW4"/>
<evidence type="ECO:0000256" key="19">
    <source>
        <dbReference type="HAMAP-Rule" id="MF_00719"/>
    </source>
</evidence>
<keyword evidence="12 19" id="KW-1133">Transmembrane helix</keyword>
<protein>
    <recommendedName>
        <fullName evidence="6 19">Adenosylcobinamide-GDP ribazoletransferase</fullName>
        <ecNumber evidence="5 19">2.7.8.26</ecNumber>
    </recommendedName>
    <alternativeName>
        <fullName evidence="16 19">Cobalamin synthase</fullName>
    </alternativeName>
    <alternativeName>
        <fullName evidence="15 19">Cobalamin-5'-phosphate synthase</fullName>
    </alternativeName>
</protein>
<evidence type="ECO:0000256" key="9">
    <source>
        <dbReference type="ARBA" id="ARBA00022679"/>
    </source>
</evidence>
<evidence type="ECO:0000256" key="4">
    <source>
        <dbReference type="ARBA" id="ARBA00010561"/>
    </source>
</evidence>
<dbReference type="InterPro" id="IPR003805">
    <property type="entry name" value="CobS"/>
</dbReference>
<name>A0A2T1GHW4_9CYAN</name>
<comment type="caution">
    <text evidence="20">The sequence shown here is derived from an EMBL/GenBank/DDBJ whole genome shotgun (WGS) entry which is preliminary data.</text>
</comment>
<evidence type="ECO:0000256" key="11">
    <source>
        <dbReference type="ARBA" id="ARBA00022842"/>
    </source>
</evidence>
<evidence type="ECO:0000256" key="2">
    <source>
        <dbReference type="ARBA" id="ARBA00004651"/>
    </source>
</evidence>
<comment type="function">
    <text evidence="14 19">Joins adenosylcobinamide-GDP and alpha-ribazole to generate adenosylcobalamin (Ado-cobalamin). Also synthesizes adenosylcobalamin 5'-phosphate from adenosylcobinamide-GDP and alpha-ribazole 5'-phosphate.</text>
</comment>
<evidence type="ECO:0000256" key="5">
    <source>
        <dbReference type="ARBA" id="ARBA00013200"/>
    </source>
</evidence>
<evidence type="ECO:0000256" key="3">
    <source>
        <dbReference type="ARBA" id="ARBA00004663"/>
    </source>
</evidence>
<comment type="catalytic activity">
    <reaction evidence="18 19">
        <text>alpha-ribazole 5'-phosphate + adenosylcob(III)inamide-GDP = adenosylcob(III)alamin 5'-phosphate + GMP + H(+)</text>
        <dbReference type="Rhea" id="RHEA:23560"/>
        <dbReference type="ChEBI" id="CHEBI:15378"/>
        <dbReference type="ChEBI" id="CHEBI:57918"/>
        <dbReference type="ChEBI" id="CHEBI:58115"/>
        <dbReference type="ChEBI" id="CHEBI:60487"/>
        <dbReference type="ChEBI" id="CHEBI:60493"/>
        <dbReference type="EC" id="2.7.8.26"/>
    </reaction>
</comment>
<dbReference type="HAMAP" id="MF_00719">
    <property type="entry name" value="CobS"/>
    <property type="match status" value="1"/>
</dbReference>
<feature type="transmembrane region" description="Helical" evidence="19">
    <location>
        <begin position="100"/>
        <end position="121"/>
    </location>
</feature>
<evidence type="ECO:0000256" key="15">
    <source>
        <dbReference type="ARBA" id="ARBA00032605"/>
    </source>
</evidence>
<sequence length="252" mass="27370">MLLNLNSLLAALTFYTCFPISPKLQLDFTRIARWAPAIGLLLGGGLGLVDLGLEWLQMPILIRSGIIVVLWIWWTGGLHLDGAMDSADGLAVQDPDRRLIVMSDSVTGAFGAMVAVVIILLKTCALNEITHDRIWILPLVAGWSRWGQVLSIGLYPYLKVQGKGAFHRKGLNLPNDILLGLFLVLAVTGCQLYFQPANWVAIGIISVASCGVAVSIGYYFHRRLGGHTGDTYGAVVEWSEALILCLCTIPIS</sequence>
<keyword evidence="9 19" id="KW-0808">Transferase</keyword>
<reference evidence="20 21" key="1">
    <citation type="submission" date="2018-03" db="EMBL/GenBank/DDBJ databases">
        <title>The ancient ancestry and fast evolution of plastids.</title>
        <authorList>
            <person name="Moore K.R."/>
            <person name="Magnabosco C."/>
            <person name="Momper L."/>
            <person name="Gold D.A."/>
            <person name="Bosak T."/>
            <person name="Fournier G.P."/>
        </authorList>
    </citation>
    <scope>NUCLEOTIDE SEQUENCE [LARGE SCALE GENOMIC DNA]</scope>
    <source>
        <strain evidence="20 21">CCALA 037</strain>
    </source>
</reference>
<keyword evidence="10 19" id="KW-0812">Transmembrane</keyword>
<evidence type="ECO:0000256" key="6">
    <source>
        <dbReference type="ARBA" id="ARBA00015850"/>
    </source>
</evidence>
<accession>A0A2T1GHW4</accession>
<evidence type="ECO:0000256" key="10">
    <source>
        <dbReference type="ARBA" id="ARBA00022692"/>
    </source>
</evidence>
<organism evidence="20 21">
    <name type="scientific">Chamaesiphon polymorphus CCALA 037</name>
    <dbReference type="NCBI Taxonomy" id="2107692"/>
    <lineage>
        <taxon>Bacteria</taxon>
        <taxon>Bacillati</taxon>
        <taxon>Cyanobacteriota</taxon>
        <taxon>Cyanophyceae</taxon>
        <taxon>Gomontiellales</taxon>
        <taxon>Chamaesiphonaceae</taxon>
        <taxon>Chamaesiphon</taxon>
    </lineage>
</organism>
<comment type="pathway">
    <text evidence="3 19">Cofactor biosynthesis; adenosylcobalamin biosynthesis; adenosylcobalamin from cob(II)yrinate a,c-diamide: step 7/7.</text>
</comment>
<dbReference type="PANTHER" id="PTHR34148:SF1">
    <property type="entry name" value="ADENOSYLCOBINAMIDE-GDP RIBAZOLETRANSFERASE"/>
    <property type="match status" value="1"/>
</dbReference>
<evidence type="ECO:0000256" key="14">
    <source>
        <dbReference type="ARBA" id="ARBA00025228"/>
    </source>
</evidence>
<gene>
    <name evidence="19" type="primary">cobS</name>
    <name evidence="20" type="ORF">C7B77_08805</name>
</gene>
<keyword evidence="21" id="KW-1185">Reference proteome</keyword>
<feature type="transmembrane region" description="Helical" evidence="19">
    <location>
        <begin position="177"/>
        <end position="194"/>
    </location>
</feature>
<comment type="subcellular location">
    <subcellularLocation>
        <location evidence="2 19">Cell membrane</location>
        <topology evidence="2 19">Multi-pass membrane protein</topology>
    </subcellularLocation>
</comment>
<evidence type="ECO:0000256" key="1">
    <source>
        <dbReference type="ARBA" id="ARBA00001946"/>
    </source>
</evidence>
<proteinExistence type="inferred from homology"/>
<dbReference type="UniPathway" id="UPA00148">
    <property type="reaction ID" value="UER00238"/>
</dbReference>
<evidence type="ECO:0000313" key="20">
    <source>
        <dbReference type="EMBL" id="PSB57321.1"/>
    </source>
</evidence>
<dbReference type="GO" id="GO:0051073">
    <property type="term" value="F:adenosylcobinamide-GDP ribazoletransferase activity"/>
    <property type="evidence" value="ECO:0007669"/>
    <property type="project" value="UniProtKB-UniRule"/>
</dbReference>
<comment type="catalytic activity">
    <reaction evidence="17 19">
        <text>alpha-ribazole + adenosylcob(III)inamide-GDP = adenosylcob(III)alamin + GMP + H(+)</text>
        <dbReference type="Rhea" id="RHEA:16049"/>
        <dbReference type="ChEBI" id="CHEBI:10329"/>
        <dbReference type="ChEBI" id="CHEBI:15378"/>
        <dbReference type="ChEBI" id="CHEBI:18408"/>
        <dbReference type="ChEBI" id="CHEBI:58115"/>
        <dbReference type="ChEBI" id="CHEBI:60487"/>
        <dbReference type="EC" id="2.7.8.26"/>
    </reaction>
</comment>
<comment type="similarity">
    <text evidence="4 19">Belongs to the CobS family.</text>
</comment>
<comment type="cofactor">
    <cofactor evidence="1 19">
        <name>Mg(2+)</name>
        <dbReference type="ChEBI" id="CHEBI:18420"/>
    </cofactor>
</comment>
<dbReference type="EC" id="2.7.8.26" evidence="5 19"/>
<feature type="transmembrane region" description="Helical" evidence="19">
    <location>
        <begin position="200"/>
        <end position="220"/>
    </location>
</feature>
<dbReference type="GO" id="GO:0008818">
    <property type="term" value="F:cobalamin 5'-phosphate synthase activity"/>
    <property type="evidence" value="ECO:0007669"/>
    <property type="project" value="UniProtKB-UniRule"/>
</dbReference>
<dbReference type="RefSeq" id="WP_106302977.1">
    <property type="nucleotide sequence ID" value="NZ_PVWO01000081.1"/>
</dbReference>
<evidence type="ECO:0000256" key="18">
    <source>
        <dbReference type="ARBA" id="ARBA00049504"/>
    </source>
</evidence>
<dbReference type="GO" id="GO:0005886">
    <property type="term" value="C:plasma membrane"/>
    <property type="evidence" value="ECO:0007669"/>
    <property type="project" value="UniProtKB-SubCell"/>
</dbReference>
<dbReference type="PANTHER" id="PTHR34148">
    <property type="entry name" value="ADENOSYLCOBINAMIDE-GDP RIBAZOLETRANSFERASE"/>
    <property type="match status" value="1"/>
</dbReference>
<evidence type="ECO:0000313" key="21">
    <source>
        <dbReference type="Proteomes" id="UP000238937"/>
    </source>
</evidence>
<evidence type="ECO:0000256" key="17">
    <source>
        <dbReference type="ARBA" id="ARBA00048623"/>
    </source>
</evidence>
<dbReference type="GO" id="GO:0009236">
    <property type="term" value="P:cobalamin biosynthetic process"/>
    <property type="evidence" value="ECO:0007669"/>
    <property type="project" value="UniProtKB-UniRule"/>
</dbReference>
<dbReference type="EMBL" id="PVWO01000081">
    <property type="protein sequence ID" value="PSB57321.1"/>
    <property type="molecule type" value="Genomic_DNA"/>
</dbReference>
<evidence type="ECO:0000256" key="7">
    <source>
        <dbReference type="ARBA" id="ARBA00022475"/>
    </source>
</evidence>
<keyword evidence="8 19" id="KW-0169">Cobalamin biosynthesis</keyword>
<feature type="transmembrane region" description="Helical" evidence="19">
    <location>
        <begin position="35"/>
        <end position="53"/>
    </location>
</feature>
<feature type="transmembrane region" description="Helical" evidence="19">
    <location>
        <begin position="60"/>
        <end position="80"/>
    </location>
</feature>
<evidence type="ECO:0000256" key="16">
    <source>
        <dbReference type="ARBA" id="ARBA00032853"/>
    </source>
</evidence>
<evidence type="ECO:0000256" key="13">
    <source>
        <dbReference type="ARBA" id="ARBA00023136"/>
    </source>
</evidence>